<evidence type="ECO:0000313" key="1">
    <source>
        <dbReference type="EMBL" id="CAI2372115.1"/>
    </source>
</evidence>
<organism evidence="1 2">
    <name type="scientific">Euplotes crassus</name>
    <dbReference type="NCBI Taxonomy" id="5936"/>
    <lineage>
        <taxon>Eukaryota</taxon>
        <taxon>Sar</taxon>
        <taxon>Alveolata</taxon>
        <taxon>Ciliophora</taxon>
        <taxon>Intramacronucleata</taxon>
        <taxon>Spirotrichea</taxon>
        <taxon>Hypotrichia</taxon>
        <taxon>Euplotida</taxon>
        <taxon>Euplotidae</taxon>
        <taxon>Moneuplotes</taxon>
    </lineage>
</organism>
<evidence type="ECO:0000313" key="2">
    <source>
        <dbReference type="Proteomes" id="UP001295684"/>
    </source>
</evidence>
<reference evidence="1" key="1">
    <citation type="submission" date="2023-07" db="EMBL/GenBank/DDBJ databases">
        <authorList>
            <consortium name="AG Swart"/>
            <person name="Singh M."/>
            <person name="Singh A."/>
            <person name="Seah K."/>
            <person name="Emmerich C."/>
        </authorList>
    </citation>
    <scope>NUCLEOTIDE SEQUENCE</scope>
    <source>
        <strain evidence="1">DP1</strain>
    </source>
</reference>
<gene>
    <name evidence="1" type="ORF">ECRASSUSDP1_LOCUS13443</name>
</gene>
<comment type="caution">
    <text evidence="1">The sequence shown here is derived from an EMBL/GenBank/DDBJ whole genome shotgun (WGS) entry which is preliminary data.</text>
</comment>
<dbReference type="Proteomes" id="UP001295684">
    <property type="component" value="Unassembled WGS sequence"/>
</dbReference>
<dbReference type="AlphaFoldDB" id="A0AAD1XES0"/>
<keyword evidence="2" id="KW-1185">Reference proteome</keyword>
<sequence length="243" mass="28569">MEPSISSSDEQRKLLSEEGKRKDFIETRIDFIHDSCEKILKRGYIKYDCSNIYNKYNKLRKPSDRLNRMCVVFHKNSTWSLKKSLKHFIRYPLEELVICGSSKFRNEKISRLLPKMIKILPDVTAECVFNNLLLSEKDLLHIFCNLTSGCQLRFGNCRLAQIRKRDLYREPSISKLFLYRCYSFDEMLFDLENSSFISLVQLISDSSSNFGLSEIRIEPNFTTDDITKLKERIDLGEIKFDIG</sequence>
<proteinExistence type="predicted"/>
<name>A0AAD1XES0_EUPCR</name>
<accession>A0AAD1XES0</accession>
<protein>
    <submittedName>
        <fullName evidence="1">Uncharacterized protein</fullName>
    </submittedName>
</protein>
<dbReference type="EMBL" id="CAMPGE010013377">
    <property type="protein sequence ID" value="CAI2372115.1"/>
    <property type="molecule type" value="Genomic_DNA"/>
</dbReference>